<feature type="region of interest" description="Disordered" evidence="1">
    <location>
        <begin position="77"/>
        <end position="96"/>
    </location>
</feature>
<protein>
    <submittedName>
        <fullName evidence="2">Uncharacterized protein</fullName>
    </submittedName>
</protein>
<dbReference type="EMBL" id="CAMXCT020002190">
    <property type="protein sequence ID" value="CAL1149700.1"/>
    <property type="molecule type" value="Genomic_DNA"/>
</dbReference>
<feature type="compositionally biased region" description="Low complexity" evidence="1">
    <location>
        <begin position="28"/>
        <end position="45"/>
    </location>
</feature>
<feature type="region of interest" description="Disordered" evidence="1">
    <location>
        <begin position="18"/>
        <end position="63"/>
    </location>
</feature>
<keyword evidence="4" id="KW-1185">Reference proteome</keyword>
<sequence>MPVLHRWDENDDVVVKRSVWRRYDETESSNGSEGDSSEAESSCSLDGDDDDESDPSFEEGGNKDMSFTLHRLESLHGLNDDDDDDDDDEKKSSYTKNGMSRKRIRRVINNPECPCACSVPVAVLYRICCAFWSVSETLCEAIECQRGPEKSYLETSDKSLRDELLEKLVEQKLMGPTRQICEGNPDKLPPRELPHGNLANLYLMFVAYCKVMNVDAACKSTFYQVGKKWLSTCLKFHKKSVHAVCQTCSKLRDSIRQATDFAEHARLCDLLLGHYTQQWRDREVYWLARDRSQAQKDLLCIIVDSYDKAKVTLPRYPPDSDLRDLPRIWLLDVRDWVGMMPGAVGLKNAYRDRGKKAVDDKVVPHSFTFMARHSLPRHGAGLQLSERVPLRLQQDDRDNDIFALTKVHMSDDNLSQDPLMVHPASLVHETEHYWNRVNSTRLIARAVLEDERAKEIEELARHIEMDFPSLHRSVAFYRKMLNPDGLTPYPEIKFLKCPRANQRWCQVNLGERPPAPKAHHLQVVFRRG</sequence>
<dbReference type="AlphaFoldDB" id="A0A9P1CRS7"/>
<evidence type="ECO:0000313" key="2">
    <source>
        <dbReference type="EMBL" id="CAI3996325.1"/>
    </source>
</evidence>
<dbReference type="EMBL" id="CAMXCT030002190">
    <property type="protein sequence ID" value="CAL4783637.1"/>
    <property type="molecule type" value="Genomic_DNA"/>
</dbReference>
<feature type="compositionally biased region" description="Acidic residues" evidence="1">
    <location>
        <begin position="46"/>
        <end position="57"/>
    </location>
</feature>
<dbReference type="Proteomes" id="UP001152797">
    <property type="component" value="Unassembled WGS sequence"/>
</dbReference>
<name>A0A9P1CRS7_9DINO</name>
<gene>
    <name evidence="2" type="ORF">C1SCF055_LOCUS22814</name>
</gene>
<dbReference type="EMBL" id="CAMXCT010002190">
    <property type="protein sequence ID" value="CAI3996325.1"/>
    <property type="molecule type" value="Genomic_DNA"/>
</dbReference>
<evidence type="ECO:0000313" key="3">
    <source>
        <dbReference type="EMBL" id="CAL1149700.1"/>
    </source>
</evidence>
<proteinExistence type="predicted"/>
<evidence type="ECO:0000256" key="1">
    <source>
        <dbReference type="SAM" id="MobiDB-lite"/>
    </source>
</evidence>
<comment type="caution">
    <text evidence="2">The sequence shown here is derived from an EMBL/GenBank/DDBJ whole genome shotgun (WGS) entry which is preliminary data.</text>
</comment>
<evidence type="ECO:0000313" key="4">
    <source>
        <dbReference type="Proteomes" id="UP001152797"/>
    </source>
</evidence>
<organism evidence="2">
    <name type="scientific">Cladocopium goreaui</name>
    <dbReference type="NCBI Taxonomy" id="2562237"/>
    <lineage>
        <taxon>Eukaryota</taxon>
        <taxon>Sar</taxon>
        <taxon>Alveolata</taxon>
        <taxon>Dinophyceae</taxon>
        <taxon>Suessiales</taxon>
        <taxon>Symbiodiniaceae</taxon>
        <taxon>Cladocopium</taxon>
    </lineage>
</organism>
<reference evidence="2" key="1">
    <citation type="submission" date="2022-10" db="EMBL/GenBank/DDBJ databases">
        <authorList>
            <person name="Chen Y."/>
            <person name="Dougan E. K."/>
            <person name="Chan C."/>
            <person name="Rhodes N."/>
            <person name="Thang M."/>
        </authorList>
    </citation>
    <scope>NUCLEOTIDE SEQUENCE</scope>
</reference>
<reference evidence="3" key="2">
    <citation type="submission" date="2024-04" db="EMBL/GenBank/DDBJ databases">
        <authorList>
            <person name="Chen Y."/>
            <person name="Shah S."/>
            <person name="Dougan E. K."/>
            <person name="Thang M."/>
            <person name="Chan C."/>
        </authorList>
    </citation>
    <scope>NUCLEOTIDE SEQUENCE [LARGE SCALE GENOMIC DNA]</scope>
</reference>
<accession>A0A9P1CRS7</accession>